<name>A0A4Y2WG52_ARAVE</name>
<reference evidence="2 3" key="1">
    <citation type="journal article" date="2019" name="Sci. Rep.">
        <title>Orb-weaving spider Araneus ventricosus genome elucidates the spidroin gene catalogue.</title>
        <authorList>
            <person name="Kono N."/>
            <person name="Nakamura H."/>
            <person name="Ohtoshi R."/>
            <person name="Moran D.A.P."/>
            <person name="Shinohara A."/>
            <person name="Yoshida Y."/>
            <person name="Fujiwara M."/>
            <person name="Mori M."/>
            <person name="Tomita M."/>
            <person name="Arakawa K."/>
        </authorList>
    </citation>
    <scope>NUCLEOTIDE SEQUENCE [LARGE SCALE GENOMIC DNA]</scope>
</reference>
<dbReference type="Proteomes" id="UP000499080">
    <property type="component" value="Unassembled WGS sequence"/>
</dbReference>
<feature type="region of interest" description="Disordered" evidence="1">
    <location>
        <begin position="54"/>
        <end position="106"/>
    </location>
</feature>
<evidence type="ECO:0000256" key="1">
    <source>
        <dbReference type="SAM" id="MobiDB-lite"/>
    </source>
</evidence>
<organism evidence="2 3">
    <name type="scientific">Araneus ventricosus</name>
    <name type="common">Orbweaver spider</name>
    <name type="synonym">Epeira ventricosa</name>
    <dbReference type="NCBI Taxonomy" id="182803"/>
    <lineage>
        <taxon>Eukaryota</taxon>
        <taxon>Metazoa</taxon>
        <taxon>Ecdysozoa</taxon>
        <taxon>Arthropoda</taxon>
        <taxon>Chelicerata</taxon>
        <taxon>Arachnida</taxon>
        <taxon>Araneae</taxon>
        <taxon>Araneomorphae</taxon>
        <taxon>Entelegynae</taxon>
        <taxon>Araneoidea</taxon>
        <taxon>Araneidae</taxon>
        <taxon>Araneus</taxon>
    </lineage>
</organism>
<accession>A0A4Y2WG52</accession>
<evidence type="ECO:0000313" key="2">
    <source>
        <dbReference type="EMBL" id="GBO35624.1"/>
    </source>
</evidence>
<keyword evidence="3" id="KW-1185">Reference proteome</keyword>
<comment type="caution">
    <text evidence="2">The sequence shown here is derived from an EMBL/GenBank/DDBJ whole genome shotgun (WGS) entry which is preliminary data.</text>
</comment>
<proteinExistence type="predicted"/>
<dbReference type="AlphaFoldDB" id="A0A4Y2WG52"/>
<gene>
    <name evidence="2" type="ORF">AVEN_36046_1</name>
</gene>
<sequence>MWQRKHIRNRHGHTFGSEPTNLLVQVVRSAVNLPQPTAAFNNPDACQRTIPVRANPEAHPMSAANSFSNKESSAPDQTGRQKRIKFDWPKSSSMNRERSPLSSRDLGELTVASTTESTPLYSRPLLCTVENLLRIVT</sequence>
<evidence type="ECO:0000313" key="3">
    <source>
        <dbReference type="Proteomes" id="UP000499080"/>
    </source>
</evidence>
<feature type="compositionally biased region" description="Polar residues" evidence="1">
    <location>
        <begin position="63"/>
        <end position="78"/>
    </location>
</feature>
<protein>
    <submittedName>
        <fullName evidence="2">Uncharacterized protein</fullName>
    </submittedName>
</protein>
<dbReference type="EMBL" id="BGPR01059624">
    <property type="protein sequence ID" value="GBO35624.1"/>
    <property type="molecule type" value="Genomic_DNA"/>
</dbReference>